<accession>A0ACC3C8G0</accession>
<comment type="caution">
    <text evidence="1">The sequence shown here is derived from an EMBL/GenBank/DDBJ whole genome shotgun (WGS) entry which is preliminary data.</text>
</comment>
<evidence type="ECO:0000313" key="2">
    <source>
        <dbReference type="Proteomes" id="UP000798662"/>
    </source>
</evidence>
<name>A0ACC3C8G0_PYRYE</name>
<dbReference type="Proteomes" id="UP000798662">
    <property type="component" value="Chromosome 2"/>
</dbReference>
<evidence type="ECO:0000313" key="1">
    <source>
        <dbReference type="EMBL" id="KAK1866363.1"/>
    </source>
</evidence>
<keyword evidence="2" id="KW-1185">Reference proteome</keyword>
<dbReference type="EMBL" id="CM020619">
    <property type="protein sequence ID" value="KAK1866363.1"/>
    <property type="molecule type" value="Genomic_DNA"/>
</dbReference>
<proteinExistence type="predicted"/>
<protein>
    <submittedName>
        <fullName evidence="1">Uncharacterized protein</fullName>
    </submittedName>
</protein>
<gene>
    <name evidence="1" type="ORF">I4F81_008883</name>
</gene>
<organism evidence="1 2">
    <name type="scientific">Pyropia yezoensis</name>
    <name type="common">Susabi-nori</name>
    <name type="synonym">Porphyra yezoensis</name>
    <dbReference type="NCBI Taxonomy" id="2788"/>
    <lineage>
        <taxon>Eukaryota</taxon>
        <taxon>Rhodophyta</taxon>
        <taxon>Bangiophyceae</taxon>
        <taxon>Bangiales</taxon>
        <taxon>Bangiaceae</taxon>
        <taxon>Pyropia</taxon>
    </lineage>
</organism>
<reference evidence="1" key="1">
    <citation type="submission" date="2019-11" db="EMBL/GenBank/DDBJ databases">
        <title>Nori genome reveals adaptations in red seaweeds to the harsh intertidal environment.</title>
        <authorList>
            <person name="Wang D."/>
            <person name="Mao Y."/>
        </authorList>
    </citation>
    <scope>NUCLEOTIDE SEQUENCE</scope>
    <source>
        <tissue evidence="1">Gametophyte</tissue>
    </source>
</reference>
<sequence length="425" mass="41852">MLAAAVGGDPPAAAPTSTATTTAADDVDVGATTREGASAPAARDSGPAGAGTSAMPPGLPPNHPPAVVRGAVTEVPLVGVDAAAVTLCLDYTYGQPLSGLGPINALAVLHAAVTYGFIEATAAASAYVAASARPDCVLRLGALARSYRLPSLAAACRAMLTQVASAFPRRLLEALVRRAEARLHAEALGVAAEAAAVEAAAAAAADAEAAADAAAATAALVTKVPNGGTSSTNGEAATTGGTDATPSPPAPLEPSPPPPNAAGAAFDPPLIVAAAASGRAPRLRFPLAAYRSMRFRGRSAASLTFTATLVGVAAGGRRRVRTPARAFGGHRPWAATGKACAYKRFTSPGQAVGFRSVLPMTTLLHPAAGWYDAAADAVCVGVTLWTPRGGADDALADGGGGGGVTAPDADGSGRRDASTWCADDE</sequence>